<reference evidence="2 3" key="1">
    <citation type="submission" date="2016-04" db="EMBL/GenBank/DDBJ databases">
        <title>Complete genome sequence of Fictibacillus phosphorivorans G25-29, a strain toxic to nematodes.</title>
        <authorList>
            <person name="Zheng Z."/>
        </authorList>
    </citation>
    <scope>NUCLEOTIDE SEQUENCE [LARGE SCALE GENOMIC DNA]</scope>
    <source>
        <strain evidence="2 3">G25-29</strain>
    </source>
</reference>
<feature type="transmembrane region" description="Helical" evidence="1">
    <location>
        <begin position="6"/>
        <end position="22"/>
    </location>
</feature>
<evidence type="ECO:0000313" key="3">
    <source>
        <dbReference type="Proteomes" id="UP000076623"/>
    </source>
</evidence>
<keyword evidence="1" id="KW-0812">Transmembrane</keyword>
<feature type="transmembrane region" description="Helical" evidence="1">
    <location>
        <begin position="62"/>
        <end position="85"/>
    </location>
</feature>
<dbReference type="STRING" id="1221500.ABE65_006040"/>
<dbReference type="Proteomes" id="UP000076623">
    <property type="component" value="Chromosome"/>
</dbReference>
<dbReference type="AlphaFoldDB" id="A0A160IKK7"/>
<keyword evidence="1" id="KW-1133">Transmembrane helix</keyword>
<evidence type="ECO:0000256" key="1">
    <source>
        <dbReference type="SAM" id="Phobius"/>
    </source>
</evidence>
<name>A0A160IKK7_9BACL</name>
<gene>
    <name evidence="2" type="ORF">ABE65_006040</name>
</gene>
<sequence length="88" mass="9621">MESVIIVSELFLLTSFGLILFLRKRTSKNVISTLLLYLISALPLIIAGLNSPQGNLSTPLGLGLSLIYTWLVVGISMLFCIVLLLKTK</sequence>
<organism evidence="2 3">
    <name type="scientific">Fictibacillus phosphorivorans</name>
    <dbReference type="NCBI Taxonomy" id="1221500"/>
    <lineage>
        <taxon>Bacteria</taxon>
        <taxon>Bacillati</taxon>
        <taxon>Bacillota</taxon>
        <taxon>Bacilli</taxon>
        <taxon>Bacillales</taxon>
        <taxon>Fictibacillaceae</taxon>
        <taxon>Fictibacillus</taxon>
    </lineage>
</organism>
<accession>A0A160IKK7</accession>
<evidence type="ECO:0000313" key="2">
    <source>
        <dbReference type="EMBL" id="ANC76387.1"/>
    </source>
</evidence>
<keyword evidence="1" id="KW-0472">Membrane</keyword>
<dbReference type="KEGG" id="fpn:ABE65_006040"/>
<dbReference type="EMBL" id="CP015378">
    <property type="protein sequence ID" value="ANC76387.1"/>
    <property type="molecule type" value="Genomic_DNA"/>
</dbReference>
<feature type="transmembrane region" description="Helical" evidence="1">
    <location>
        <begin position="34"/>
        <end position="50"/>
    </location>
</feature>
<proteinExistence type="predicted"/>
<dbReference type="RefSeq" id="WP_066392413.1">
    <property type="nucleotide sequence ID" value="NZ_CP015378.1"/>
</dbReference>
<protein>
    <submittedName>
        <fullName evidence="2">Uncharacterized protein</fullName>
    </submittedName>
</protein>
<keyword evidence="3" id="KW-1185">Reference proteome</keyword>